<accession>A0A3G9ITL8</accession>
<name>A0A3G9ITL8_9BACL</name>
<dbReference type="CDD" id="cd00385">
    <property type="entry name" value="Isoprenoid_Biosyn_C1"/>
    <property type="match status" value="1"/>
</dbReference>
<dbReference type="InterPro" id="IPR008949">
    <property type="entry name" value="Isoprenoid_synthase_dom_sf"/>
</dbReference>
<gene>
    <name evidence="1" type="ORF">Back11_35620</name>
</gene>
<dbReference type="RefSeq" id="WP_125659943.1">
    <property type="nucleotide sequence ID" value="NZ_AP019308.1"/>
</dbReference>
<evidence type="ECO:0000313" key="2">
    <source>
        <dbReference type="Proteomes" id="UP000275368"/>
    </source>
</evidence>
<organism evidence="1 2">
    <name type="scientific">Paenibacillus baekrokdamisoli</name>
    <dbReference type="NCBI Taxonomy" id="1712516"/>
    <lineage>
        <taxon>Bacteria</taxon>
        <taxon>Bacillati</taxon>
        <taxon>Bacillota</taxon>
        <taxon>Bacilli</taxon>
        <taxon>Bacillales</taxon>
        <taxon>Paenibacillaceae</taxon>
        <taxon>Paenibacillus</taxon>
    </lineage>
</organism>
<proteinExistence type="predicted"/>
<dbReference type="OrthoDB" id="2645648at2"/>
<dbReference type="SUPFAM" id="SSF48576">
    <property type="entry name" value="Terpenoid synthases"/>
    <property type="match status" value="1"/>
</dbReference>
<evidence type="ECO:0000313" key="1">
    <source>
        <dbReference type="EMBL" id="BBH22217.1"/>
    </source>
</evidence>
<dbReference type="KEGG" id="pbk:Back11_35620"/>
<keyword evidence="2" id="KW-1185">Reference proteome</keyword>
<protein>
    <submittedName>
        <fullName evidence="1">Uncharacterized protein</fullName>
    </submittedName>
</protein>
<sequence length="323" mass="36390">MSNWKTGFQDELGIVFAEAQDLLAAFPAPLAIRGLQYLDKFNPLAANSTKNYICYLLPFWLQETVKADQRICRRMALANVFLMLYFFIQDDVMDSTEVHTDWNQQLALSNLFYLTFLNIYREDFPSESSFWFHFQAYITEWAVSVATEGQASESAADPIRFAKKAGPLKLASTGMLLLTDQTRVIKPVSDVVDQVLVTLQMVDDWVDWAEDLADGNENSLLAFIRDELQLPASDTLTVEQVNTVLTLQGGLERFAKQALARHEQLLQAKPAIPLLLAFHDALAQDLLQASARLQQHKQARLRGGFVNWLAAKQEETANVVLGS</sequence>
<dbReference type="AlphaFoldDB" id="A0A3G9ITL8"/>
<dbReference type="EMBL" id="AP019308">
    <property type="protein sequence ID" value="BBH22217.1"/>
    <property type="molecule type" value="Genomic_DNA"/>
</dbReference>
<dbReference type="Proteomes" id="UP000275368">
    <property type="component" value="Chromosome"/>
</dbReference>
<reference evidence="1 2" key="1">
    <citation type="submission" date="2018-11" db="EMBL/GenBank/DDBJ databases">
        <title>Complete genome sequence of Paenibacillus baekrokdamisoli strain KCTC 33723.</title>
        <authorList>
            <person name="Kang S.W."/>
            <person name="Lee K.C."/>
            <person name="Kim K.K."/>
            <person name="Kim J.S."/>
            <person name="Kim D.S."/>
            <person name="Ko S.H."/>
            <person name="Yang S.H."/>
            <person name="Lee J.S."/>
        </authorList>
    </citation>
    <scope>NUCLEOTIDE SEQUENCE [LARGE SCALE GENOMIC DNA]</scope>
    <source>
        <strain evidence="1 2">KCTC 33723</strain>
    </source>
</reference>